<keyword evidence="7" id="KW-0679">Respiratory chain</keyword>
<dbReference type="Proteomes" id="UP000186922">
    <property type="component" value="Mitochondrion MT"/>
</dbReference>
<evidence type="ECO:0000256" key="9">
    <source>
        <dbReference type="ARBA" id="ARBA00022792"/>
    </source>
</evidence>
<keyword evidence="6" id="KW-0813">Transport</keyword>
<evidence type="ECO:0000256" key="11">
    <source>
        <dbReference type="ARBA" id="ARBA00022982"/>
    </source>
</evidence>
<keyword evidence="15 21" id="KW-0496">Mitochondrion</keyword>
<evidence type="ECO:0000256" key="12">
    <source>
        <dbReference type="ARBA" id="ARBA00022989"/>
    </source>
</evidence>
<feature type="transmembrane region" description="Helical" evidence="19">
    <location>
        <begin position="179"/>
        <end position="206"/>
    </location>
</feature>
<dbReference type="PANTHER" id="PTHR46552">
    <property type="entry name" value="NADH-UBIQUINONE OXIDOREDUCTASE CHAIN 2"/>
    <property type="match status" value="1"/>
</dbReference>
<dbReference type="InterPro" id="IPR001750">
    <property type="entry name" value="ND/Mrp_TM"/>
</dbReference>
<dbReference type="STRING" id="947166.A0A1C9ZP79"/>
<evidence type="ECO:0000313" key="21">
    <source>
        <dbReference type="EMBL" id="BAV58173.1"/>
    </source>
</evidence>
<gene>
    <name evidence="21" type="primary">nad2</name>
    <name evidence="21" type="ORF">RvY_mtNad2</name>
</gene>
<comment type="subcellular location">
    <subcellularLocation>
        <location evidence="2">Mitochondrion inner membrane</location>
        <topology evidence="2">Multi-pass membrane protein</topology>
    </subcellularLocation>
</comment>
<proteinExistence type="inferred from homology"/>
<evidence type="ECO:0000256" key="13">
    <source>
        <dbReference type="ARBA" id="ARBA00023027"/>
    </source>
</evidence>
<dbReference type="Pfam" id="PF00361">
    <property type="entry name" value="Proton_antipo_M"/>
    <property type="match status" value="1"/>
</dbReference>
<keyword evidence="11" id="KW-0249">Electron transport</keyword>
<keyword evidence="14" id="KW-0830">Ubiquinone</keyword>
<dbReference type="PANTHER" id="PTHR46552:SF1">
    <property type="entry name" value="NADH-UBIQUINONE OXIDOREDUCTASE CHAIN 2"/>
    <property type="match status" value="1"/>
</dbReference>
<dbReference type="RefSeq" id="YP_009308014.1">
    <property type="nucleotide sequence ID" value="NC_031407.1"/>
</dbReference>
<keyword evidence="16 19" id="KW-0472">Membrane</keyword>
<comment type="function">
    <text evidence="1">Core subunit of the mitochondrial membrane respiratory chain NADH dehydrogenase (Complex I) that is believed to belong to the minimal assembly required for catalysis. Complex I functions in the transfer of electrons from NADH to the respiratory chain. The immediate electron acceptor for the enzyme is believed to be ubiquinone.</text>
</comment>
<feature type="transmembrane region" description="Helical" evidence="19">
    <location>
        <begin position="103"/>
        <end position="125"/>
    </location>
</feature>
<evidence type="ECO:0000256" key="3">
    <source>
        <dbReference type="ARBA" id="ARBA00007012"/>
    </source>
</evidence>
<feature type="domain" description="NADH:quinone oxidoreductase/Mrp antiporter transmembrane" evidence="20">
    <location>
        <begin position="22"/>
        <end position="267"/>
    </location>
</feature>
<keyword evidence="13" id="KW-0520">NAD</keyword>
<reference evidence="21 22" key="1">
    <citation type="journal article" date="2016" name="Nat. Commun.">
        <title>Extremotolerant tardigrade genome and improved radiotolerance of human cultured cells by tardigrade-unique protein.</title>
        <authorList>
            <person name="Hashimoto T."/>
            <person name="Horikawa D.D."/>
            <person name="Saito Y."/>
            <person name="Kuwahara H."/>
            <person name="Kozuka-Hata H."/>
            <person name="Shin-I T."/>
            <person name="Minakuchi Y."/>
            <person name="Ohishi K."/>
            <person name="Motoyama A."/>
            <person name="Aizu T."/>
            <person name="Enomoto A."/>
            <person name="Kondo K."/>
            <person name="Tanaka S."/>
            <person name="Hara Y."/>
            <person name="Koshikawa S."/>
            <person name="Sagara H."/>
            <person name="Miura T."/>
            <person name="Yokobori S."/>
            <person name="Miyagawa K."/>
            <person name="Suzuki Y."/>
            <person name="Kubo T."/>
            <person name="Oyama M."/>
            <person name="Kohara Y."/>
            <person name="Fujiyama A."/>
            <person name="Arakawa K."/>
            <person name="Katayama T."/>
            <person name="Toyoda A."/>
            <person name="Kunieda T."/>
        </authorList>
    </citation>
    <scope>NUCLEOTIDE SEQUENCE [LARGE SCALE GENOMIC DNA]</scope>
    <source>
        <strain evidence="21 22">YOKOZUNA-1</strain>
    </source>
</reference>
<evidence type="ECO:0000256" key="7">
    <source>
        <dbReference type="ARBA" id="ARBA00022660"/>
    </source>
</evidence>
<feature type="transmembrane region" description="Helical" evidence="19">
    <location>
        <begin position="301"/>
        <end position="318"/>
    </location>
</feature>
<evidence type="ECO:0000256" key="15">
    <source>
        <dbReference type="ARBA" id="ARBA00023128"/>
    </source>
</evidence>
<keyword evidence="10" id="KW-1278">Translocase</keyword>
<dbReference type="EC" id="7.1.1.2" evidence="4"/>
<feature type="transmembrane region" description="Helical" evidence="19">
    <location>
        <begin position="132"/>
        <end position="159"/>
    </location>
</feature>
<dbReference type="GO" id="GO:0006120">
    <property type="term" value="P:mitochondrial electron transport, NADH to ubiquinone"/>
    <property type="evidence" value="ECO:0007669"/>
    <property type="project" value="TreeGrafter"/>
</dbReference>
<evidence type="ECO:0000259" key="20">
    <source>
        <dbReference type="Pfam" id="PF00361"/>
    </source>
</evidence>
<evidence type="ECO:0000256" key="8">
    <source>
        <dbReference type="ARBA" id="ARBA00022692"/>
    </source>
</evidence>
<evidence type="ECO:0000256" key="18">
    <source>
        <dbReference type="ARBA" id="ARBA00049551"/>
    </source>
</evidence>
<dbReference type="CTD" id="67122138"/>
<dbReference type="GO" id="GO:0005743">
    <property type="term" value="C:mitochondrial inner membrane"/>
    <property type="evidence" value="ECO:0007669"/>
    <property type="project" value="UniProtKB-SubCell"/>
</dbReference>
<keyword evidence="12 19" id="KW-1133">Transmembrane helix</keyword>
<keyword evidence="9" id="KW-0999">Mitochondrion inner membrane</keyword>
<dbReference type="InterPro" id="IPR050175">
    <property type="entry name" value="Complex_I_Subunit_2"/>
</dbReference>
<keyword evidence="8 19" id="KW-0812">Transmembrane</keyword>
<keyword evidence="22" id="KW-1185">Reference proteome</keyword>
<accession>A0A1C9ZP79</accession>
<evidence type="ECO:0000313" key="22">
    <source>
        <dbReference type="Proteomes" id="UP000186922"/>
    </source>
</evidence>
<organism evidence="21 22">
    <name type="scientific">Ramazzottius varieornatus</name>
    <name type="common">Water bear</name>
    <name type="synonym">Tardigrade</name>
    <dbReference type="NCBI Taxonomy" id="947166"/>
    <lineage>
        <taxon>Eukaryota</taxon>
        <taxon>Metazoa</taxon>
        <taxon>Ecdysozoa</taxon>
        <taxon>Tardigrada</taxon>
        <taxon>Eutardigrada</taxon>
        <taxon>Parachela</taxon>
        <taxon>Hypsibioidea</taxon>
        <taxon>Ramazzottiidae</taxon>
        <taxon>Ramazzottius</taxon>
    </lineage>
</organism>
<dbReference type="AlphaFoldDB" id="A0A1C9ZP79"/>
<geneLocation type="mitochondrion" evidence="21"/>
<evidence type="ECO:0000256" key="4">
    <source>
        <dbReference type="ARBA" id="ARBA00012944"/>
    </source>
</evidence>
<feature type="transmembrane region" description="Helical" evidence="19">
    <location>
        <begin position="56"/>
        <end position="74"/>
    </location>
</feature>
<comment type="similarity">
    <text evidence="3">Belongs to the complex I subunit 2 family.</text>
</comment>
<evidence type="ECO:0000256" key="19">
    <source>
        <dbReference type="SAM" id="Phobius"/>
    </source>
</evidence>
<name>A0A1C9ZP79_RAMVA</name>
<evidence type="ECO:0000256" key="2">
    <source>
        <dbReference type="ARBA" id="ARBA00004448"/>
    </source>
</evidence>
<evidence type="ECO:0000256" key="14">
    <source>
        <dbReference type="ARBA" id="ARBA00023075"/>
    </source>
</evidence>
<evidence type="ECO:0000256" key="6">
    <source>
        <dbReference type="ARBA" id="ARBA00022448"/>
    </source>
</evidence>
<protein>
    <recommendedName>
        <fullName evidence="5">NADH-ubiquinone oxidoreductase chain 2</fullName>
        <ecNumber evidence="4">7.1.1.2</ecNumber>
    </recommendedName>
    <alternativeName>
        <fullName evidence="17">NADH dehydrogenase subunit 2</fullName>
    </alternativeName>
</protein>
<dbReference type="GO" id="GO:0008137">
    <property type="term" value="F:NADH dehydrogenase (ubiquinone) activity"/>
    <property type="evidence" value="ECO:0007669"/>
    <property type="project" value="UniProtKB-EC"/>
</dbReference>
<evidence type="ECO:0000256" key="10">
    <source>
        <dbReference type="ARBA" id="ARBA00022967"/>
    </source>
</evidence>
<feature type="transmembrane region" description="Helical" evidence="19">
    <location>
        <begin position="259"/>
        <end position="280"/>
    </location>
</feature>
<evidence type="ECO:0000256" key="17">
    <source>
        <dbReference type="ARBA" id="ARBA00031028"/>
    </source>
</evidence>
<dbReference type="OrthoDB" id="4092844at2759"/>
<evidence type="ECO:0000256" key="5">
    <source>
        <dbReference type="ARBA" id="ARBA00021008"/>
    </source>
</evidence>
<dbReference type="GeneID" id="29295290"/>
<dbReference type="EMBL" id="AP017609">
    <property type="protein sequence ID" value="BAV58173.1"/>
    <property type="molecule type" value="Genomic_DNA"/>
</dbReference>
<comment type="catalytic activity">
    <reaction evidence="18">
        <text>a ubiquinone + NADH + 5 H(+)(in) = a ubiquinol + NAD(+) + 4 H(+)(out)</text>
        <dbReference type="Rhea" id="RHEA:29091"/>
        <dbReference type="Rhea" id="RHEA-COMP:9565"/>
        <dbReference type="Rhea" id="RHEA-COMP:9566"/>
        <dbReference type="ChEBI" id="CHEBI:15378"/>
        <dbReference type="ChEBI" id="CHEBI:16389"/>
        <dbReference type="ChEBI" id="CHEBI:17976"/>
        <dbReference type="ChEBI" id="CHEBI:57540"/>
        <dbReference type="ChEBI" id="CHEBI:57945"/>
        <dbReference type="EC" id="7.1.1.2"/>
    </reaction>
</comment>
<evidence type="ECO:0000256" key="16">
    <source>
        <dbReference type="ARBA" id="ARBA00023136"/>
    </source>
</evidence>
<feature type="transmembrane region" description="Helical" evidence="19">
    <location>
        <begin position="227"/>
        <end position="247"/>
    </location>
</feature>
<evidence type="ECO:0000256" key="1">
    <source>
        <dbReference type="ARBA" id="ARBA00003257"/>
    </source>
</evidence>
<sequence length="319" mass="36163">MNKNLPLMSMFYLISLMGMISSNNWFMFWIFMEMNSLCFIPLMLIKKTKKGGEASLLYFIVQGISSMFLLMAMINEESSLMDVSEPNSSLITVAFLKMGAGVFFNWLFLLSFSITLSILLLILTLQKLSGFFLLLLSQAGLSYLMLIFIFLSSFMAMFINMKQNLFKSMLTVSSLSNTSWLLTAVVTTYSGWMFYFAVYSFSLVLSSTMNNKYLDQNYRNSDTLENPLLFLSMGGLPPMPGFFPKILILMNLSYSRLSLLSIFLLLAACVDIFIYLRFSFTSALKNNGNLMYCKAVTTKSIKMLSLSAVTMVTMMAIML</sequence>